<dbReference type="InterPro" id="IPR013785">
    <property type="entry name" value="Aldolase_TIM"/>
</dbReference>
<dbReference type="PANTHER" id="PTHR43656:SF2">
    <property type="entry name" value="BINDING OXIDOREDUCTASE, PUTATIVE (AFU_ORTHOLOGUE AFUA_2G08260)-RELATED"/>
    <property type="match status" value="1"/>
</dbReference>
<proteinExistence type="predicted"/>
<dbReference type="GO" id="GO:0016491">
    <property type="term" value="F:oxidoreductase activity"/>
    <property type="evidence" value="ECO:0007669"/>
    <property type="project" value="UniProtKB-KW"/>
</dbReference>
<reference evidence="4" key="1">
    <citation type="journal article" date="2012" name="PLoS ONE">
        <title>Gene sets for utilization of primary and secondary nutrition supplies in the distal gut of endangered iberian lynx.</title>
        <authorList>
            <person name="Alcaide M."/>
            <person name="Messina E."/>
            <person name="Richter M."/>
            <person name="Bargiela R."/>
            <person name="Peplies J."/>
            <person name="Huws S.A."/>
            <person name="Newbold C.J."/>
            <person name="Golyshin P.N."/>
            <person name="Simon M.A."/>
            <person name="Lopez G."/>
            <person name="Yakimov M.M."/>
            <person name="Ferrer M."/>
        </authorList>
    </citation>
    <scope>NUCLEOTIDE SEQUENCE</scope>
</reference>
<dbReference type="SUPFAM" id="SSF51395">
    <property type="entry name" value="FMN-linked oxidoreductases"/>
    <property type="match status" value="1"/>
</dbReference>
<dbReference type="InterPro" id="IPR051799">
    <property type="entry name" value="NADH_flavin_oxidoreductase"/>
</dbReference>
<protein>
    <submittedName>
        <fullName evidence="4">NADH-dependent flavin oxidoreductase</fullName>
    </submittedName>
</protein>
<dbReference type="AlphaFoldDB" id="J9GGI2"/>
<dbReference type="InterPro" id="IPR001155">
    <property type="entry name" value="OxRdtase_FMN_N"/>
</dbReference>
<comment type="caution">
    <text evidence="4">The sequence shown here is derived from an EMBL/GenBank/DDBJ whole genome shotgun (WGS) entry which is preliminary data.</text>
</comment>
<evidence type="ECO:0000256" key="2">
    <source>
        <dbReference type="ARBA" id="ARBA00023002"/>
    </source>
</evidence>
<evidence type="ECO:0000256" key="1">
    <source>
        <dbReference type="ARBA" id="ARBA00022630"/>
    </source>
</evidence>
<dbReference type="CDD" id="cd02803">
    <property type="entry name" value="OYE_like_FMN_family"/>
    <property type="match status" value="1"/>
</dbReference>
<evidence type="ECO:0000313" key="4">
    <source>
        <dbReference type="EMBL" id="EJX06507.1"/>
    </source>
</evidence>
<organism evidence="4">
    <name type="scientific">gut metagenome</name>
    <dbReference type="NCBI Taxonomy" id="749906"/>
    <lineage>
        <taxon>unclassified sequences</taxon>
        <taxon>metagenomes</taxon>
        <taxon>organismal metagenomes</taxon>
    </lineage>
</organism>
<sequence>MNLYVIDLYILVVTMKSKLFTPVTLGPLTLRNRTIRSAAFESMCPGNKPSQMLLDYHRSVAAGGIGMTTVAYAAVTQSGLSFDRQLWLRPSIVPGLKELTKAVHQEGAAVSIQIGHCGNMSHKNICGVTPVSASTGFNLYSPTFVRGLKREELPALAKAYGTAVNLAREAGFDAVEVHAGHGYLISQFLSPYTNHRKDEFGGALENRMRFMDMVMEEVMKSAGRDMAVLVKMNMRDGFKGGMEVDESIEVARRLLTWGVHGLVLSGGFVSKAPMYVMRGSMPIRSMSYYMKCWWLKYGVRLFGKLMIPSVPFKEAYFLDDALKFRQALPEAPLVYVGGLVSRQKIDEVLDKGFEAVQMARALLNEPGFVNRMAQEEQARCNCGHSNYCIARMYTIEMACHRHLKELLPSCLQEEIEKLERNE</sequence>
<accession>J9GGI2</accession>
<dbReference type="PANTHER" id="PTHR43656">
    <property type="entry name" value="BINDING OXIDOREDUCTASE, PUTATIVE (AFU_ORTHOLOGUE AFUA_2G08260)-RELATED"/>
    <property type="match status" value="1"/>
</dbReference>
<keyword evidence="2" id="KW-0560">Oxidoreductase</keyword>
<feature type="domain" description="NADH:flavin oxidoreductase/NADH oxidase N-terminal" evidence="3">
    <location>
        <begin position="18"/>
        <end position="247"/>
    </location>
</feature>
<dbReference type="GO" id="GO:0010181">
    <property type="term" value="F:FMN binding"/>
    <property type="evidence" value="ECO:0007669"/>
    <property type="project" value="InterPro"/>
</dbReference>
<gene>
    <name evidence="4" type="ORF">EVA_05393</name>
</gene>
<dbReference type="EMBL" id="AMCI01001139">
    <property type="protein sequence ID" value="EJX06507.1"/>
    <property type="molecule type" value="Genomic_DNA"/>
</dbReference>
<evidence type="ECO:0000259" key="3">
    <source>
        <dbReference type="Pfam" id="PF00724"/>
    </source>
</evidence>
<dbReference type="Pfam" id="PF00724">
    <property type="entry name" value="Oxidored_FMN"/>
    <property type="match status" value="1"/>
</dbReference>
<name>J9GGI2_9ZZZZ</name>
<dbReference type="Gene3D" id="3.20.20.70">
    <property type="entry name" value="Aldolase class I"/>
    <property type="match status" value="1"/>
</dbReference>
<keyword evidence="1" id="KW-0285">Flavoprotein</keyword>